<accession>A0ABV5EUC4</accession>
<dbReference type="EMBL" id="JBHLHV010000002">
    <property type="protein sequence ID" value="MFB8893575.1"/>
    <property type="molecule type" value="Genomic_DNA"/>
</dbReference>
<organism evidence="1 2">
    <name type="scientific">Microbacterium plantarum</name>
    <dbReference type="NCBI Taxonomy" id="1816425"/>
    <lineage>
        <taxon>Bacteria</taxon>
        <taxon>Bacillati</taxon>
        <taxon>Actinomycetota</taxon>
        <taxon>Actinomycetes</taxon>
        <taxon>Micrococcales</taxon>
        <taxon>Microbacteriaceae</taxon>
        <taxon>Microbacterium</taxon>
    </lineage>
</organism>
<comment type="caution">
    <text evidence="1">The sequence shown here is derived from an EMBL/GenBank/DDBJ whole genome shotgun (WGS) entry which is preliminary data.</text>
</comment>
<name>A0ABV5EUC4_9MICO</name>
<evidence type="ECO:0000313" key="1">
    <source>
        <dbReference type="EMBL" id="MFB8893575.1"/>
    </source>
</evidence>
<proteinExistence type="predicted"/>
<dbReference type="RefSeq" id="WP_378719252.1">
    <property type="nucleotide sequence ID" value="NZ_JBHLHV010000002.1"/>
</dbReference>
<evidence type="ECO:0000313" key="2">
    <source>
        <dbReference type="Proteomes" id="UP001589643"/>
    </source>
</evidence>
<keyword evidence="2" id="KW-1185">Reference proteome</keyword>
<gene>
    <name evidence="1" type="ORF">AB7P39_12060</name>
</gene>
<reference evidence="1 2" key="1">
    <citation type="submission" date="2024-08" db="EMBL/GenBank/DDBJ databases">
        <title>Heavy metals resistant antinobacteria isolated from wastewater.</title>
        <authorList>
            <person name="Roman Ponce B."/>
            <person name="Blanco Mercado M.A."/>
            <person name="Avila Aldana I.N."/>
            <person name="Morales Arrieta S."/>
        </authorList>
    </citation>
    <scope>NUCLEOTIDE SEQUENCE [LARGE SCALE GENOMIC DNA]</scope>
    <source>
        <strain evidence="2">sma-1</strain>
    </source>
</reference>
<dbReference type="Proteomes" id="UP001589643">
    <property type="component" value="Unassembled WGS sequence"/>
</dbReference>
<sequence>MTATDTRGCATYSWCVETDREHNTDDDNHYGELAIARAGKRTMRVWADQRPGQGWVILLDDLEWRISAPNLTELGKEVEREFRDIRSIVDQMEAAITAWHANLRNLAG</sequence>
<protein>
    <submittedName>
        <fullName evidence="1">Uncharacterized protein</fullName>
    </submittedName>
</protein>